<name>A0ABY4UY70_STRFL</name>
<organism evidence="1 2">
    <name type="scientific">Streptomyces filamentosus</name>
    <name type="common">Streptomyces roseosporus</name>
    <dbReference type="NCBI Taxonomy" id="67294"/>
    <lineage>
        <taxon>Bacteria</taxon>
        <taxon>Bacillati</taxon>
        <taxon>Actinomycetota</taxon>
        <taxon>Actinomycetes</taxon>
        <taxon>Kitasatosporales</taxon>
        <taxon>Streptomycetaceae</taxon>
        <taxon>Streptomyces</taxon>
    </lineage>
</organism>
<accession>A0ABY4UY70</accession>
<evidence type="ECO:0000313" key="2">
    <source>
        <dbReference type="Proteomes" id="UP001056079"/>
    </source>
</evidence>
<evidence type="ECO:0008006" key="3">
    <source>
        <dbReference type="Google" id="ProtNLM"/>
    </source>
</evidence>
<gene>
    <name evidence="1" type="ORF">K7395_19570</name>
</gene>
<reference evidence="1" key="1">
    <citation type="submission" date="2021-08" db="EMBL/GenBank/DDBJ databases">
        <title>DNA methylation of m4C regulates biosynthesis of daptomycin in Streptomyces roseosporus L30.</title>
        <authorList>
            <person name="Fang J.-L."/>
        </authorList>
    </citation>
    <scope>NUCLEOTIDE SEQUENCE</scope>
    <source>
        <strain evidence="1">L30</strain>
    </source>
</reference>
<proteinExistence type="predicted"/>
<sequence length="350" mass="39097">MAMGFTAGIADFDQKQFDALDVRAGAASSYGRLRQHEEDRRWAARYLGWVEGEVLRAVVPVYRHRMRSWADPSYDPRAWGLPEGVSDEFTPATSLLVGGCLDRRTGLHVEAGARTPGELRRILVELARLAADEDRGLVFPYLYDDARDALAAATEDRVVWAELGREAHLYGLADPTWEQVLPSRVRYRLRRDRRAIADVPMTVAEASWDDVDEWASPLIADHNAAKGQREPAEFVSFRFSRWQENPDVRLLAFTAESAGLRGVQSALLWGDELELYEIGLAGEESDERLALYLNLLFHQPIRYARSLGIDHIRLGSKAETAKGRRGGVFATLHGGVLGRAETRRLAGVGS</sequence>
<keyword evidence="2" id="KW-1185">Reference proteome</keyword>
<protein>
    <recommendedName>
        <fullName evidence="3">BioF2-like acetyltransferase domain-containing protein</fullName>
    </recommendedName>
</protein>
<dbReference type="Proteomes" id="UP001056079">
    <property type="component" value="Chromosome"/>
</dbReference>
<dbReference type="RefSeq" id="WP_006125629.1">
    <property type="nucleotide sequence ID" value="NZ_CP098609.1"/>
</dbReference>
<evidence type="ECO:0000313" key="1">
    <source>
        <dbReference type="EMBL" id="USC48767.1"/>
    </source>
</evidence>
<dbReference type="EMBL" id="CP098609">
    <property type="protein sequence ID" value="USC48767.1"/>
    <property type="molecule type" value="Genomic_DNA"/>
</dbReference>